<protein>
    <submittedName>
        <fullName evidence="3">Cephalosporin hydroxylase</fullName>
    </submittedName>
</protein>
<proteinExistence type="predicted"/>
<evidence type="ECO:0000256" key="1">
    <source>
        <dbReference type="ARBA" id="ARBA00022603"/>
    </source>
</evidence>
<evidence type="ECO:0000256" key="2">
    <source>
        <dbReference type="ARBA" id="ARBA00022679"/>
    </source>
</evidence>
<dbReference type="Pfam" id="PF04989">
    <property type="entry name" value="RMNT_CmcI"/>
    <property type="match status" value="1"/>
</dbReference>
<reference evidence="3 4" key="1">
    <citation type="submission" date="2017-06" db="EMBL/GenBank/DDBJ databases">
        <authorList>
            <person name="Kim H.J."/>
            <person name="Triplett B.A."/>
        </authorList>
    </citation>
    <scope>NUCLEOTIDE SEQUENCE [LARGE SCALE GENOMIC DNA]</scope>
    <source>
        <strain evidence="3 4">DSM 13116</strain>
    </source>
</reference>
<dbReference type="PANTHER" id="PTHR40048:SF1">
    <property type="entry name" value="RHAMNOSYL O-METHYLTRANSFERASE"/>
    <property type="match status" value="1"/>
</dbReference>
<dbReference type="OrthoDB" id="189417at2"/>
<dbReference type="SUPFAM" id="SSF53335">
    <property type="entry name" value="S-adenosyl-L-methionine-dependent methyltransferases"/>
    <property type="match status" value="1"/>
</dbReference>
<dbReference type="GO" id="GO:0071770">
    <property type="term" value="P:DIM/DIP cell wall layer assembly"/>
    <property type="evidence" value="ECO:0007669"/>
    <property type="project" value="TreeGrafter"/>
</dbReference>
<dbReference type="PANTHER" id="PTHR40048">
    <property type="entry name" value="RHAMNOSYL O-METHYLTRANSFERASE"/>
    <property type="match status" value="1"/>
</dbReference>
<dbReference type="GO" id="GO:0005886">
    <property type="term" value="C:plasma membrane"/>
    <property type="evidence" value="ECO:0007669"/>
    <property type="project" value="TreeGrafter"/>
</dbReference>
<dbReference type="InterPro" id="IPR007072">
    <property type="entry name" value="RNMT_CmcI"/>
</dbReference>
<organism evidence="3 4">
    <name type="scientific">Humidesulfovibrio mexicanus</name>
    <dbReference type="NCBI Taxonomy" id="147047"/>
    <lineage>
        <taxon>Bacteria</taxon>
        <taxon>Pseudomonadati</taxon>
        <taxon>Thermodesulfobacteriota</taxon>
        <taxon>Desulfovibrionia</taxon>
        <taxon>Desulfovibrionales</taxon>
        <taxon>Desulfovibrionaceae</taxon>
        <taxon>Humidesulfovibrio</taxon>
    </lineage>
</organism>
<keyword evidence="1" id="KW-0489">Methyltransferase</keyword>
<name>A0A238ZWI0_9BACT</name>
<dbReference type="GO" id="GO:0008610">
    <property type="term" value="P:lipid biosynthetic process"/>
    <property type="evidence" value="ECO:0007669"/>
    <property type="project" value="InterPro"/>
</dbReference>
<dbReference type="Gene3D" id="3.40.50.150">
    <property type="entry name" value="Vaccinia Virus protein VP39"/>
    <property type="match status" value="1"/>
</dbReference>
<sequence length="245" mass="27481">MDKHAEFLKERAERIDTMGRNQPLKDCAQAFTVESTRAGYSYNFSWMGRPIIQYPQDMVALQEIVWDMRPDAIFETGIAHGGSLVYSASLLELLGGDGFVLGLDIDIRAHNRAAIEAHPMARRIRMLQGSSVDDAMAETVRAELAGRKNPLVLLDSNHTHAHVLRELELYSPLVKKGGWLVVFDTVVENMPPDFYPDRPWGVGDNPMTAVDAFLEKNDRFVIDTAMDAKLCVSMAPRGYLRCVKD</sequence>
<dbReference type="EMBL" id="FZOC01000003">
    <property type="protein sequence ID" value="SNR87609.1"/>
    <property type="molecule type" value="Genomic_DNA"/>
</dbReference>
<accession>A0A238ZWI0</accession>
<keyword evidence="2" id="KW-0808">Transferase</keyword>
<dbReference type="InterPro" id="IPR029063">
    <property type="entry name" value="SAM-dependent_MTases_sf"/>
</dbReference>
<keyword evidence="4" id="KW-1185">Reference proteome</keyword>
<dbReference type="RefSeq" id="WP_089273630.1">
    <property type="nucleotide sequence ID" value="NZ_FZOC01000003.1"/>
</dbReference>
<dbReference type="AlphaFoldDB" id="A0A238ZWI0"/>
<evidence type="ECO:0000313" key="4">
    <source>
        <dbReference type="Proteomes" id="UP000198324"/>
    </source>
</evidence>
<dbReference type="Proteomes" id="UP000198324">
    <property type="component" value="Unassembled WGS sequence"/>
</dbReference>
<dbReference type="GO" id="GO:0008168">
    <property type="term" value="F:methyltransferase activity"/>
    <property type="evidence" value="ECO:0007669"/>
    <property type="project" value="UniProtKB-KW"/>
</dbReference>
<gene>
    <name evidence="3" type="ORF">SAMN04488503_1661</name>
</gene>
<dbReference type="GO" id="GO:0032259">
    <property type="term" value="P:methylation"/>
    <property type="evidence" value="ECO:0007669"/>
    <property type="project" value="UniProtKB-KW"/>
</dbReference>
<evidence type="ECO:0000313" key="3">
    <source>
        <dbReference type="EMBL" id="SNR87609.1"/>
    </source>
</evidence>